<dbReference type="InterPro" id="IPR012675">
    <property type="entry name" value="Beta-grasp_dom_sf"/>
</dbReference>
<evidence type="ECO:0000313" key="1">
    <source>
        <dbReference type="EMBL" id="ORE85256.1"/>
    </source>
</evidence>
<dbReference type="CDD" id="cd00565">
    <property type="entry name" value="Ubl_ThiS"/>
    <property type="match status" value="1"/>
</dbReference>
<protein>
    <submittedName>
        <fullName evidence="1">Thiamine biosynthesis sulfur carrier protein</fullName>
    </submittedName>
</protein>
<proteinExistence type="predicted"/>
<dbReference type="PANTHER" id="PTHR34472:SF1">
    <property type="entry name" value="SULFUR CARRIER PROTEIN THIS"/>
    <property type="match status" value="1"/>
</dbReference>
<dbReference type="STRING" id="1317117.ATO7_15772"/>
<dbReference type="OrthoDB" id="9800283at2"/>
<dbReference type="RefSeq" id="WP_083563401.1">
    <property type="nucleotide sequence ID" value="NZ_AQQV01000005.1"/>
</dbReference>
<gene>
    <name evidence="1" type="ORF">ATO7_15772</name>
</gene>
<reference evidence="1 2" key="1">
    <citation type="submission" date="2013-04" db="EMBL/GenBank/DDBJ databases">
        <title>Oceanococcus atlanticus 22II-S10r2 Genome Sequencing.</title>
        <authorList>
            <person name="Lai Q."/>
            <person name="Li G."/>
            <person name="Shao Z."/>
        </authorList>
    </citation>
    <scope>NUCLEOTIDE SEQUENCE [LARGE SCALE GENOMIC DNA]</scope>
    <source>
        <strain evidence="1 2">22II-S10r2</strain>
    </source>
</reference>
<dbReference type="InterPro" id="IPR003749">
    <property type="entry name" value="ThiS/MoaD-like"/>
</dbReference>
<dbReference type="PANTHER" id="PTHR34472">
    <property type="entry name" value="SULFUR CARRIER PROTEIN THIS"/>
    <property type="match status" value="1"/>
</dbReference>
<accession>A0A1Y1SA99</accession>
<dbReference type="AlphaFoldDB" id="A0A1Y1SA99"/>
<dbReference type="Proteomes" id="UP000192342">
    <property type="component" value="Unassembled WGS sequence"/>
</dbReference>
<comment type="caution">
    <text evidence="1">The sequence shown here is derived from an EMBL/GenBank/DDBJ whole genome shotgun (WGS) entry which is preliminary data.</text>
</comment>
<dbReference type="NCBIfam" id="TIGR01683">
    <property type="entry name" value="thiS"/>
    <property type="match status" value="1"/>
</dbReference>
<organism evidence="1 2">
    <name type="scientific">Oceanococcus atlanticus</name>
    <dbReference type="NCBI Taxonomy" id="1317117"/>
    <lineage>
        <taxon>Bacteria</taxon>
        <taxon>Pseudomonadati</taxon>
        <taxon>Pseudomonadota</taxon>
        <taxon>Gammaproteobacteria</taxon>
        <taxon>Chromatiales</taxon>
        <taxon>Oceanococcaceae</taxon>
        <taxon>Oceanococcus</taxon>
    </lineage>
</organism>
<dbReference type="InterPro" id="IPR010035">
    <property type="entry name" value="Thi_S"/>
</dbReference>
<dbReference type="InterPro" id="IPR016155">
    <property type="entry name" value="Mopterin_synth/thiamin_S_b"/>
</dbReference>
<dbReference type="Pfam" id="PF02597">
    <property type="entry name" value="ThiS"/>
    <property type="match status" value="1"/>
</dbReference>
<name>A0A1Y1SA99_9GAMM</name>
<evidence type="ECO:0000313" key="2">
    <source>
        <dbReference type="Proteomes" id="UP000192342"/>
    </source>
</evidence>
<dbReference type="Gene3D" id="3.10.20.30">
    <property type="match status" value="1"/>
</dbReference>
<sequence>MSHTPHIVVNGDPQPWQDGETLASLIEKLGLSGKRIAVEVNQDIIPRARHAQHALVAGDRIEIIQAIGGG</sequence>
<keyword evidence="2" id="KW-1185">Reference proteome</keyword>
<dbReference type="SUPFAM" id="SSF54285">
    <property type="entry name" value="MoaD/ThiS"/>
    <property type="match status" value="1"/>
</dbReference>
<dbReference type="EMBL" id="AQQV01000005">
    <property type="protein sequence ID" value="ORE85256.1"/>
    <property type="molecule type" value="Genomic_DNA"/>
</dbReference>